<keyword evidence="4 7" id="KW-0472">Membrane</keyword>
<dbReference type="Proteomes" id="UP001374579">
    <property type="component" value="Unassembled WGS sequence"/>
</dbReference>
<feature type="transmembrane region" description="Helical" evidence="7">
    <location>
        <begin position="163"/>
        <end position="183"/>
    </location>
</feature>
<dbReference type="GO" id="GO:0038023">
    <property type="term" value="F:signaling receptor activity"/>
    <property type="evidence" value="ECO:0007669"/>
    <property type="project" value="UniProtKB-ARBA"/>
</dbReference>
<feature type="transmembrane region" description="Helical" evidence="7">
    <location>
        <begin position="67"/>
        <end position="86"/>
    </location>
</feature>
<evidence type="ECO:0000256" key="1">
    <source>
        <dbReference type="ARBA" id="ARBA00004141"/>
    </source>
</evidence>
<keyword evidence="9" id="KW-1185">Reference proteome</keyword>
<dbReference type="GO" id="GO:0016020">
    <property type="term" value="C:membrane"/>
    <property type="evidence" value="ECO:0007669"/>
    <property type="project" value="UniProtKB-SubCell"/>
</dbReference>
<accession>A0AAN9BXZ6</accession>
<feature type="transmembrane region" description="Helical" evidence="7">
    <location>
        <begin position="209"/>
        <end position="236"/>
    </location>
</feature>
<proteinExistence type="predicted"/>
<dbReference type="GO" id="GO:0051606">
    <property type="term" value="P:detection of stimulus"/>
    <property type="evidence" value="ECO:0007669"/>
    <property type="project" value="UniProtKB-ARBA"/>
</dbReference>
<reference evidence="8 9" key="1">
    <citation type="submission" date="2024-02" db="EMBL/GenBank/DDBJ databases">
        <title>Chromosome-scale genome assembly of the rough periwinkle Littorina saxatilis.</title>
        <authorList>
            <person name="De Jode A."/>
            <person name="Faria R."/>
            <person name="Formenti G."/>
            <person name="Sims Y."/>
            <person name="Smith T.P."/>
            <person name="Tracey A."/>
            <person name="Wood J.M.D."/>
            <person name="Zagrodzka Z.B."/>
            <person name="Johannesson K."/>
            <person name="Butlin R.K."/>
            <person name="Leder E.H."/>
        </authorList>
    </citation>
    <scope>NUCLEOTIDE SEQUENCE [LARGE SCALE GENOMIC DNA]</scope>
    <source>
        <strain evidence="8">Snail1</strain>
        <tissue evidence="8">Muscle</tissue>
    </source>
</reference>
<dbReference type="GO" id="GO:0050909">
    <property type="term" value="P:sensory perception of taste"/>
    <property type="evidence" value="ECO:0007669"/>
    <property type="project" value="InterPro"/>
</dbReference>
<keyword evidence="2 7" id="KW-0812">Transmembrane</keyword>
<evidence type="ECO:0000256" key="3">
    <source>
        <dbReference type="ARBA" id="ARBA00022989"/>
    </source>
</evidence>
<comment type="caution">
    <text evidence="8">The sequence shown here is derived from an EMBL/GenBank/DDBJ whole genome shotgun (WGS) entry which is preliminary data.</text>
</comment>
<feature type="transmembrane region" description="Helical" evidence="7">
    <location>
        <begin position="286"/>
        <end position="306"/>
    </location>
</feature>
<evidence type="ECO:0000256" key="2">
    <source>
        <dbReference type="ARBA" id="ARBA00022692"/>
    </source>
</evidence>
<keyword evidence="3 7" id="KW-1133">Transmembrane helix</keyword>
<sequence>MEFLEEMRPMFSCMSLLGLFHAPCKAKPRLTPIEMDAEHKAKAEDESSAGLPARDRRPRRSRAPGGSWWFCLLVCFLTWFQFLRFLPSYWVSVEHHANLLQNRIIITFWYLQCALNATVMYKACSRQDQLQEFFRLSRDFCKKFPTHRPNQHQVKRLRRRTTVTVAISWIFNVLNVLIVVVSFSELNEDFVRNTILFTDPFGTSIPSKVFAIFLLFFASSSWTFPITFSCAAASYVRLRFNTLTVNLETAVTGSKTYFPLELEVYRRQHLQLCACVRVLDRTLQRLIMTSYVTNVPLTCFIMYRLVVSPPQAFELGMLIFWLVVNCLNVFFISVWAALVHESACSPVDCLYEVFTSGATQEHLTQLQLFVSRVTGPSVGFTAMGIVTVTKEMVLTLCGILITYFVLLLQYRID</sequence>
<protein>
    <recommendedName>
        <fullName evidence="10">Gustatory receptor</fullName>
    </recommendedName>
</protein>
<gene>
    <name evidence="8" type="ORF">V1264_012799</name>
</gene>
<evidence type="ECO:0008006" key="10">
    <source>
        <dbReference type="Google" id="ProtNLM"/>
    </source>
</evidence>
<dbReference type="PANTHER" id="PTHR21421:SF29">
    <property type="entry name" value="GUSTATORY RECEPTOR 5A FOR TREHALOSE-RELATED"/>
    <property type="match status" value="1"/>
</dbReference>
<dbReference type="AlphaFoldDB" id="A0AAN9BXZ6"/>
<dbReference type="PANTHER" id="PTHR21421">
    <property type="entry name" value="GUSTATORY RECEPTOR"/>
    <property type="match status" value="1"/>
</dbReference>
<evidence type="ECO:0000256" key="5">
    <source>
        <dbReference type="ARBA" id="ARBA00023170"/>
    </source>
</evidence>
<name>A0AAN9BXZ6_9CAEN</name>
<evidence type="ECO:0000256" key="7">
    <source>
        <dbReference type="SAM" id="Phobius"/>
    </source>
</evidence>
<evidence type="ECO:0000313" key="8">
    <source>
        <dbReference type="EMBL" id="KAK7113526.1"/>
    </source>
</evidence>
<evidence type="ECO:0000256" key="6">
    <source>
        <dbReference type="SAM" id="MobiDB-lite"/>
    </source>
</evidence>
<comment type="subcellular location">
    <subcellularLocation>
        <location evidence="1">Membrane</location>
        <topology evidence="1">Multi-pass membrane protein</topology>
    </subcellularLocation>
</comment>
<feature type="region of interest" description="Disordered" evidence="6">
    <location>
        <begin position="40"/>
        <end position="62"/>
    </location>
</feature>
<evidence type="ECO:0000313" key="9">
    <source>
        <dbReference type="Proteomes" id="UP001374579"/>
    </source>
</evidence>
<dbReference type="Pfam" id="PF08395">
    <property type="entry name" value="7tm_7"/>
    <property type="match status" value="1"/>
</dbReference>
<keyword evidence="5" id="KW-0675">Receptor</keyword>
<feature type="transmembrane region" description="Helical" evidence="7">
    <location>
        <begin position="318"/>
        <end position="338"/>
    </location>
</feature>
<feature type="transmembrane region" description="Helical" evidence="7">
    <location>
        <begin position="393"/>
        <end position="412"/>
    </location>
</feature>
<dbReference type="InterPro" id="IPR013604">
    <property type="entry name" value="7TM_chemorcpt"/>
</dbReference>
<dbReference type="EMBL" id="JBAMIC010000002">
    <property type="protein sequence ID" value="KAK7113526.1"/>
    <property type="molecule type" value="Genomic_DNA"/>
</dbReference>
<organism evidence="8 9">
    <name type="scientific">Littorina saxatilis</name>
    <dbReference type="NCBI Taxonomy" id="31220"/>
    <lineage>
        <taxon>Eukaryota</taxon>
        <taxon>Metazoa</taxon>
        <taxon>Spiralia</taxon>
        <taxon>Lophotrochozoa</taxon>
        <taxon>Mollusca</taxon>
        <taxon>Gastropoda</taxon>
        <taxon>Caenogastropoda</taxon>
        <taxon>Littorinimorpha</taxon>
        <taxon>Littorinoidea</taxon>
        <taxon>Littorinidae</taxon>
        <taxon>Littorina</taxon>
    </lineage>
</organism>
<evidence type="ECO:0000256" key="4">
    <source>
        <dbReference type="ARBA" id="ARBA00023136"/>
    </source>
</evidence>